<proteinExistence type="inferred from homology"/>
<dbReference type="InterPro" id="IPR001640">
    <property type="entry name" value="Lgt"/>
</dbReference>
<feature type="transmembrane region" description="Helical" evidence="7">
    <location>
        <begin position="13"/>
        <end position="33"/>
    </location>
</feature>
<feature type="transmembrane region" description="Helical" evidence="7">
    <location>
        <begin position="221"/>
        <end position="249"/>
    </location>
</feature>
<feature type="transmembrane region" description="Helical" evidence="7">
    <location>
        <begin position="197"/>
        <end position="215"/>
    </location>
</feature>
<keyword evidence="3 7" id="KW-0808">Transferase</keyword>
<dbReference type="HAMAP" id="MF_01147">
    <property type="entry name" value="Lgt"/>
    <property type="match status" value="1"/>
</dbReference>
<evidence type="ECO:0000256" key="6">
    <source>
        <dbReference type="ARBA" id="ARBA00023136"/>
    </source>
</evidence>
<dbReference type="EMBL" id="JACDUS010000002">
    <property type="protein sequence ID" value="MBA2880615.1"/>
    <property type="molecule type" value="Genomic_DNA"/>
</dbReference>
<evidence type="ECO:0000313" key="8">
    <source>
        <dbReference type="EMBL" id="MBA2880615.1"/>
    </source>
</evidence>
<comment type="function">
    <text evidence="7">Catalyzes the transfer of the diacylglyceryl group from phosphatidylglycerol to the sulfhydryl group of the N-terminal cysteine of a prolipoprotein, the first step in the formation of mature lipoproteins.</text>
</comment>
<evidence type="ECO:0000256" key="2">
    <source>
        <dbReference type="ARBA" id="ARBA00022475"/>
    </source>
</evidence>
<dbReference type="UniPathway" id="UPA00664"/>
<dbReference type="EC" id="2.5.1.145" evidence="7"/>
<keyword evidence="6 7" id="KW-0472">Membrane</keyword>
<dbReference type="NCBIfam" id="TIGR00544">
    <property type="entry name" value="lgt"/>
    <property type="match status" value="1"/>
</dbReference>
<feature type="transmembrane region" description="Helical" evidence="7">
    <location>
        <begin position="87"/>
        <end position="104"/>
    </location>
</feature>
<comment type="similarity">
    <text evidence="1 7">Belongs to the Lgt family.</text>
</comment>
<dbReference type="RefSeq" id="WP_181550282.1">
    <property type="nucleotide sequence ID" value="NZ_JACDUS010000002.1"/>
</dbReference>
<protein>
    <recommendedName>
        <fullName evidence="7">Phosphatidylglycerol--prolipoprotein diacylglyceryl transferase</fullName>
        <ecNumber evidence="7">2.5.1.145</ecNumber>
    </recommendedName>
</protein>
<feature type="transmembrane region" description="Helical" evidence="7">
    <location>
        <begin position="168"/>
        <end position="185"/>
    </location>
</feature>
<dbReference type="GO" id="GO:0008961">
    <property type="term" value="F:phosphatidylglycerol-prolipoprotein diacylglyceryl transferase activity"/>
    <property type="evidence" value="ECO:0007669"/>
    <property type="project" value="UniProtKB-UniRule"/>
</dbReference>
<name>A0A7W0C7Q8_9BACT</name>
<feature type="binding site" evidence="7">
    <location>
        <position position="130"/>
    </location>
    <ligand>
        <name>a 1,2-diacyl-sn-glycero-3-phospho-(1'-sn-glycerol)</name>
        <dbReference type="ChEBI" id="CHEBI:64716"/>
    </ligand>
</feature>
<accession>A0A7W0C7Q8</accession>
<keyword evidence="5 7" id="KW-1133">Transmembrane helix</keyword>
<dbReference type="AlphaFoldDB" id="A0A7W0C7Q8"/>
<reference evidence="8 9" key="1">
    <citation type="submission" date="2020-07" db="EMBL/GenBank/DDBJ databases">
        <title>Genomic Encyclopedia of Type Strains, Phase IV (KMG-IV): sequencing the most valuable type-strain genomes for metagenomic binning, comparative biology and taxonomic classification.</title>
        <authorList>
            <person name="Goeker M."/>
        </authorList>
    </citation>
    <scope>NUCLEOTIDE SEQUENCE [LARGE SCALE GENOMIC DNA]</scope>
    <source>
        <strain evidence="8 9">DSM 17721</strain>
    </source>
</reference>
<comment type="catalytic activity">
    <reaction evidence="7">
        <text>L-cysteinyl-[prolipoprotein] + a 1,2-diacyl-sn-glycero-3-phospho-(1'-sn-glycerol) = an S-1,2-diacyl-sn-glyceryl-L-cysteinyl-[prolipoprotein] + sn-glycerol 1-phosphate + H(+)</text>
        <dbReference type="Rhea" id="RHEA:56712"/>
        <dbReference type="Rhea" id="RHEA-COMP:14679"/>
        <dbReference type="Rhea" id="RHEA-COMP:14680"/>
        <dbReference type="ChEBI" id="CHEBI:15378"/>
        <dbReference type="ChEBI" id="CHEBI:29950"/>
        <dbReference type="ChEBI" id="CHEBI:57685"/>
        <dbReference type="ChEBI" id="CHEBI:64716"/>
        <dbReference type="ChEBI" id="CHEBI:140658"/>
        <dbReference type="EC" id="2.5.1.145"/>
    </reaction>
</comment>
<evidence type="ECO:0000256" key="1">
    <source>
        <dbReference type="ARBA" id="ARBA00007150"/>
    </source>
</evidence>
<dbReference type="GO" id="GO:0042158">
    <property type="term" value="P:lipoprotein biosynthetic process"/>
    <property type="evidence" value="ECO:0007669"/>
    <property type="project" value="UniProtKB-UniRule"/>
</dbReference>
<comment type="pathway">
    <text evidence="7">Protein modification; lipoprotein biosynthesis (diacylglyceryl transfer).</text>
</comment>
<dbReference type="GO" id="GO:0005886">
    <property type="term" value="C:plasma membrane"/>
    <property type="evidence" value="ECO:0007669"/>
    <property type="project" value="UniProtKB-SubCell"/>
</dbReference>
<sequence>MFPVLFEIGPVTVYTYGFFVAAGALAAIVFARAQARRWGIDPDRITDLCFFLVIAAIVGSRLFYVAINGDYFIANPLEVFKIWSGGLVFYGGFVAALMTAVIFIRAHGLPFWLTADIAAMAVPLGHAFGRLGCFFAGCCHGSQCDLPWAVTFHDAHSLAPLNTPIHPTQLYSVAANLAIFGLLLLLRSKRRFEGQLFLYYVLFYGIIRSFIEIFRGDDRGAFLAGVLSVSQVMGLSAAAAALVLMIWMLQKQGK</sequence>
<evidence type="ECO:0000313" key="9">
    <source>
        <dbReference type="Proteomes" id="UP000525298"/>
    </source>
</evidence>
<keyword evidence="2 7" id="KW-1003">Cell membrane</keyword>
<dbReference type="PANTHER" id="PTHR30589:SF0">
    <property type="entry name" value="PHOSPHATIDYLGLYCEROL--PROLIPOPROTEIN DIACYLGLYCERYL TRANSFERASE"/>
    <property type="match status" value="1"/>
</dbReference>
<dbReference type="Proteomes" id="UP000525298">
    <property type="component" value="Unassembled WGS sequence"/>
</dbReference>
<dbReference type="Pfam" id="PF01790">
    <property type="entry name" value="LGT"/>
    <property type="match status" value="1"/>
</dbReference>
<feature type="transmembrane region" description="Helical" evidence="7">
    <location>
        <begin position="45"/>
        <end position="67"/>
    </location>
</feature>
<comment type="caution">
    <text evidence="8">The sequence shown here is derived from an EMBL/GenBank/DDBJ whole genome shotgun (WGS) entry which is preliminary data.</text>
</comment>
<evidence type="ECO:0000256" key="4">
    <source>
        <dbReference type="ARBA" id="ARBA00022692"/>
    </source>
</evidence>
<evidence type="ECO:0000256" key="5">
    <source>
        <dbReference type="ARBA" id="ARBA00022989"/>
    </source>
</evidence>
<keyword evidence="8" id="KW-0449">Lipoprotein</keyword>
<gene>
    <name evidence="7" type="primary">lgt</name>
    <name evidence="8" type="ORF">HNR65_000933</name>
</gene>
<organism evidence="8 9">
    <name type="scientific">Desulfosalsimonas propionicica</name>
    <dbReference type="NCBI Taxonomy" id="332175"/>
    <lineage>
        <taxon>Bacteria</taxon>
        <taxon>Pseudomonadati</taxon>
        <taxon>Thermodesulfobacteriota</taxon>
        <taxon>Desulfobacteria</taxon>
        <taxon>Desulfobacterales</taxon>
        <taxon>Desulfosalsimonadaceae</taxon>
        <taxon>Desulfosalsimonas</taxon>
    </lineage>
</organism>
<comment type="subcellular location">
    <subcellularLocation>
        <location evidence="7">Cell membrane</location>
        <topology evidence="7">Multi-pass membrane protein</topology>
    </subcellularLocation>
</comment>
<keyword evidence="4 7" id="KW-0812">Transmembrane</keyword>
<evidence type="ECO:0000256" key="7">
    <source>
        <dbReference type="HAMAP-Rule" id="MF_01147"/>
    </source>
</evidence>
<evidence type="ECO:0000256" key="3">
    <source>
        <dbReference type="ARBA" id="ARBA00022679"/>
    </source>
</evidence>
<dbReference type="PANTHER" id="PTHR30589">
    <property type="entry name" value="PROLIPOPROTEIN DIACYLGLYCERYL TRANSFERASE"/>
    <property type="match status" value="1"/>
</dbReference>
<keyword evidence="9" id="KW-1185">Reference proteome</keyword>
<feature type="transmembrane region" description="Helical" evidence="7">
    <location>
        <begin position="111"/>
        <end position="128"/>
    </location>
</feature>